<proteinExistence type="predicted"/>
<dbReference type="InterPro" id="IPR045177">
    <property type="entry name" value="FDM1-5/IDN2"/>
</dbReference>
<dbReference type="InterPro" id="IPR005379">
    <property type="entry name" value="FDM1-5/IDN2_XH"/>
</dbReference>
<evidence type="ECO:0000259" key="4">
    <source>
        <dbReference type="Pfam" id="PF03468"/>
    </source>
</evidence>
<protein>
    <recommendedName>
        <fullName evidence="9">XH/XS domain-containing protein</fullName>
    </recommendedName>
</protein>
<dbReference type="PANTHER" id="PTHR21596">
    <property type="entry name" value="RIBONUCLEASE P SUBUNIT P38"/>
    <property type="match status" value="1"/>
</dbReference>
<dbReference type="AlphaFoldDB" id="A0AA39VRH9"/>
<reference evidence="7" key="1">
    <citation type="journal article" date="2022" name="Plant J.">
        <title>Strategies of tolerance reflected in two North American maple genomes.</title>
        <authorList>
            <person name="McEvoy S.L."/>
            <person name="Sezen U.U."/>
            <person name="Trouern-Trend A."/>
            <person name="McMahon S.M."/>
            <person name="Schaberg P.G."/>
            <person name="Yang J."/>
            <person name="Wegrzyn J.L."/>
            <person name="Swenson N.G."/>
        </authorList>
    </citation>
    <scope>NUCLEOTIDE SEQUENCE</scope>
    <source>
        <strain evidence="7">NS2018</strain>
    </source>
</reference>
<dbReference type="PANTHER" id="PTHR21596:SF3">
    <property type="entry name" value="FACTOR OF DNA METHYLATION 1-RELATED"/>
    <property type="match status" value="1"/>
</dbReference>
<feature type="region of interest" description="Disordered" evidence="3">
    <location>
        <begin position="351"/>
        <end position="375"/>
    </location>
</feature>
<dbReference type="Gene3D" id="3.30.70.2890">
    <property type="entry name" value="XS domain"/>
    <property type="match status" value="2"/>
</dbReference>
<feature type="domain" description="Factor of DNA methylation 1-5/IDN2" evidence="5">
    <location>
        <begin position="504"/>
        <end position="625"/>
    </location>
</feature>
<dbReference type="InterPro" id="IPR005380">
    <property type="entry name" value="XS_domain"/>
</dbReference>
<feature type="domain" description="XS" evidence="4">
    <location>
        <begin position="116"/>
        <end position="223"/>
    </location>
</feature>
<keyword evidence="8" id="KW-1185">Reference proteome</keyword>
<evidence type="ECO:0000313" key="8">
    <source>
        <dbReference type="Proteomes" id="UP001168877"/>
    </source>
</evidence>
<keyword evidence="2" id="KW-0943">RNA-mediated gene silencing</keyword>
<feature type="compositionally biased region" description="Basic and acidic residues" evidence="3">
    <location>
        <begin position="351"/>
        <end position="365"/>
    </location>
</feature>
<dbReference type="Pfam" id="PF03469">
    <property type="entry name" value="XH"/>
    <property type="match status" value="2"/>
</dbReference>
<evidence type="ECO:0000256" key="3">
    <source>
        <dbReference type="SAM" id="MobiDB-lite"/>
    </source>
</evidence>
<dbReference type="InterPro" id="IPR005381">
    <property type="entry name" value="Znf-XS_domain"/>
</dbReference>
<dbReference type="Pfam" id="PF03470">
    <property type="entry name" value="zf-XS"/>
    <property type="match status" value="2"/>
</dbReference>
<organism evidence="7 8">
    <name type="scientific">Acer saccharum</name>
    <name type="common">Sugar maple</name>
    <dbReference type="NCBI Taxonomy" id="4024"/>
    <lineage>
        <taxon>Eukaryota</taxon>
        <taxon>Viridiplantae</taxon>
        <taxon>Streptophyta</taxon>
        <taxon>Embryophyta</taxon>
        <taxon>Tracheophyta</taxon>
        <taxon>Spermatophyta</taxon>
        <taxon>Magnoliopsida</taxon>
        <taxon>eudicotyledons</taxon>
        <taxon>Gunneridae</taxon>
        <taxon>Pentapetalae</taxon>
        <taxon>rosids</taxon>
        <taxon>malvids</taxon>
        <taxon>Sapindales</taxon>
        <taxon>Sapindaceae</taxon>
        <taxon>Hippocastanoideae</taxon>
        <taxon>Acereae</taxon>
        <taxon>Acer</taxon>
    </lineage>
</organism>
<feature type="domain" description="XS" evidence="4">
    <location>
        <begin position="739"/>
        <end position="846"/>
    </location>
</feature>
<name>A0AA39VRH9_ACESA</name>
<dbReference type="Pfam" id="PF03468">
    <property type="entry name" value="XS"/>
    <property type="match status" value="2"/>
</dbReference>
<feature type="region of interest" description="Disordered" evidence="3">
    <location>
        <begin position="974"/>
        <end position="998"/>
    </location>
</feature>
<evidence type="ECO:0000259" key="5">
    <source>
        <dbReference type="Pfam" id="PF03469"/>
    </source>
</evidence>
<dbReference type="EMBL" id="JAUESC010000381">
    <property type="protein sequence ID" value="KAK0590395.1"/>
    <property type="molecule type" value="Genomic_DNA"/>
</dbReference>
<sequence length="1257" mass="146810">MEYNSEEELDFSDSEIIEYAEKPYEDLKAGKYKVKVNETLRCPFCSGKKKQDYKFKDLLQHASGVGKASSNRNAKQKANHFALAKYLENDLATEVDPNQVVILVQPQPAKQTPDQEELYVWPWMGIIVNIVMEPKDRESMLDSGYWLKRFARYKPLEVHIFCDEHNSAAQAIVKFNYDWNGFMDATEFEKSFETEHQGKKDWNAQSRHPSSNIYGWCARADDNDTEGPIGEYIRKEGKLRTISDLVQEATQNKNLVVENLANKIDLTNENLDELQCKFNENKLSLSRMIEEKDRLHNAFVEETRKIQRLSRENIRRILEEQENLSHELEIKKRELDIWSKELNRREALTERERQKLDEDRRKNEQRNNSLQLASLEQKKADENVLRLIEEQKREKAEALRKIIKLTEELDARQKLEMEIADLKGTLQVMKHLENADDAAVQKKMEEMNDELKEKMEDLENLDDLNNTLITKERQSNDELQDARKELIQGFHDLMGDASMNIGIKRMGEIDVKPFQNACKQKYSPDEAEVQAMAQCSLWQELLKNPNWHPFKIINVGGTHEEIIIEEDEKVKELKEMGDEIYLAVITALKELNEYNPSGRYVISELWNFKEGRKATLKEAIAHACKMEYSSEEESDFSDSEIIEYAQKPYEDLKAGKYKVKVNGTLRCPFCSGKKKQDYKFKDLLQHASGVGKGSSNRSAKQKANHFALAKYLENDLATEVDPNQVVVQPQPVKQTTEQEELYVWPWMGIISNIVMEPKDRESMLDSGYWLKRFARYKPLEVHIFCDEHTSAAQAIVMFNYDWNGFMNATEFEKSFETDHRGKKDWNAQRRHPGSNIYGWCARADDNDTEGPIGEYIRKEGKLRTISDLVQEAAQNKNLIVENLANKIDLTNENLDELQYKYNEKNLSLSRMLEEKDRLHYAFVEETRMMQRNSRENIRRILEEQENLSHELEIKKKKIDIWSKELNKREALTERERQKLDEDRRKNEQRNNSLQLASLEQKKADENVLRLVEEQKREKEEALKKILKLKEELDAKQKLEMEIADLKGKLQVMKHLGDADDAAVQKKMEEMNDELKEKMEDLGALEDLNTTLITKERQSNDELQEARKELIQGFQDLLGSRTNIGIKRMGEIDVKPFQNACKQKYSPDEAEVQAMTQCSSWQELLKDPNWHPFKIINVGGTPEEIIIEEDEKVKKLKEMGDEIYLAVITALKELNEYNPSGRYVISELWNFKEGRKATLKEAIAYSVGNITKLKRRRT</sequence>
<evidence type="ECO:0000313" key="7">
    <source>
        <dbReference type="EMBL" id="KAK0590395.1"/>
    </source>
</evidence>
<feature type="domain" description="Zinc finger-XS" evidence="6">
    <location>
        <begin position="667"/>
        <end position="709"/>
    </location>
</feature>
<evidence type="ECO:0000259" key="6">
    <source>
        <dbReference type="Pfam" id="PF03470"/>
    </source>
</evidence>
<evidence type="ECO:0000256" key="1">
    <source>
        <dbReference type="ARBA" id="ARBA00023054"/>
    </source>
</evidence>
<evidence type="ECO:0008006" key="9">
    <source>
        <dbReference type="Google" id="ProtNLM"/>
    </source>
</evidence>
<accession>A0AA39VRH9</accession>
<dbReference type="InterPro" id="IPR038588">
    <property type="entry name" value="XS_domain_sf"/>
</dbReference>
<feature type="compositionally biased region" description="Basic and acidic residues" evidence="3">
    <location>
        <begin position="974"/>
        <end position="988"/>
    </location>
</feature>
<dbReference type="Proteomes" id="UP001168877">
    <property type="component" value="Unassembled WGS sequence"/>
</dbReference>
<keyword evidence="1" id="KW-0175">Coiled coil</keyword>
<feature type="domain" description="Factor of DNA methylation 1-5/IDN2" evidence="5">
    <location>
        <begin position="1126"/>
        <end position="1255"/>
    </location>
</feature>
<dbReference type="GO" id="GO:0080188">
    <property type="term" value="P:gene silencing by siRNA-directed DNA methylation"/>
    <property type="evidence" value="ECO:0007669"/>
    <property type="project" value="InterPro"/>
</dbReference>
<reference evidence="7" key="2">
    <citation type="submission" date="2023-06" db="EMBL/GenBank/DDBJ databases">
        <authorList>
            <person name="Swenson N.G."/>
            <person name="Wegrzyn J.L."/>
            <person name="Mcevoy S.L."/>
        </authorList>
    </citation>
    <scope>NUCLEOTIDE SEQUENCE</scope>
    <source>
        <strain evidence="7">NS2018</strain>
        <tissue evidence="7">Leaf</tissue>
    </source>
</reference>
<comment type="caution">
    <text evidence="7">The sequence shown here is derived from an EMBL/GenBank/DDBJ whole genome shotgun (WGS) entry which is preliminary data.</text>
</comment>
<evidence type="ECO:0000256" key="2">
    <source>
        <dbReference type="ARBA" id="ARBA00023158"/>
    </source>
</evidence>
<gene>
    <name evidence="7" type="ORF">LWI29_026512</name>
</gene>
<feature type="domain" description="Zinc finger-XS" evidence="6">
    <location>
        <begin position="42"/>
        <end position="84"/>
    </location>
</feature>